<dbReference type="Proteomes" id="UP000247903">
    <property type="component" value="Unassembled WGS sequence"/>
</dbReference>
<keyword evidence="1" id="KW-1133">Transmembrane helix</keyword>
<keyword evidence="1" id="KW-0472">Membrane</keyword>
<dbReference type="AlphaFoldDB" id="A0A2V4BJY4"/>
<evidence type="ECO:0000256" key="1">
    <source>
        <dbReference type="SAM" id="Phobius"/>
    </source>
</evidence>
<proteinExistence type="predicted"/>
<sequence length="481" mass="56786">MNSGIKTQFDNFIKGEKDYPLLVGFFSGFYPIVFYYSNNFEDINSLRHVVYFSFLFLILPSISIFLLYHLFIRFKKLQPYRKHFLFVVVVELTAAYFSQVYFLTIKKKLLLGLLVFVCFISLKLYMHYKKIIVFILLLSVIPVLKVSEIIWGNLRKSASWQQQPDHILNTSFKKKPNVYYIETDGYASNENLKGILYRFDNSEFDEWLKEKKFTLYNDFRSNYESTLTSNSSCFFMKHHFYNINSNFKYSRDLITGKNPVLKIFKKNTYKTFFLTESPYLLANSPNVEYDYCNFNSDEVPYFNVFESKRNLSSDLKYQILKNRGTNNFFFIEKFAPNHIAVYKQQSLGIEKERISYIKRLREANKWLKETVSFIEKNDSNAIIIIGADHGGFVGFSHTLEASKKISDKVLLKSVFGAKLAIKWNTPQYTEYDSKLKSSVNLFRVLFSFLSEDKELLKNLQSDKSYNLYQPNDFSKIYMAIE</sequence>
<dbReference type="SUPFAM" id="SSF53649">
    <property type="entry name" value="Alkaline phosphatase-like"/>
    <property type="match status" value="1"/>
</dbReference>
<feature type="transmembrane region" description="Helical" evidence="1">
    <location>
        <begin position="84"/>
        <end position="103"/>
    </location>
</feature>
<feature type="transmembrane region" description="Helical" evidence="1">
    <location>
        <begin position="133"/>
        <end position="154"/>
    </location>
</feature>
<feature type="transmembrane region" description="Helical" evidence="1">
    <location>
        <begin position="49"/>
        <end position="72"/>
    </location>
</feature>
<gene>
    <name evidence="2" type="ORF">DMB65_19580</name>
</gene>
<name>A0A2V4BJY4_9FLAO</name>
<accession>A0A2V4BJY4</accession>
<keyword evidence="1" id="KW-0812">Transmembrane</keyword>
<evidence type="ECO:0008006" key="4">
    <source>
        <dbReference type="Google" id="ProtNLM"/>
    </source>
</evidence>
<protein>
    <recommendedName>
        <fullName evidence="4">Sulfatase N-terminal domain-containing protein</fullName>
    </recommendedName>
</protein>
<feature type="transmembrane region" description="Helical" evidence="1">
    <location>
        <begin position="109"/>
        <end position="126"/>
    </location>
</feature>
<dbReference type="InterPro" id="IPR017850">
    <property type="entry name" value="Alkaline_phosphatase_core_sf"/>
</dbReference>
<organism evidence="2 3">
    <name type="scientific">Flavobacterium cheongpyeongense</name>
    <dbReference type="NCBI Taxonomy" id="2212651"/>
    <lineage>
        <taxon>Bacteria</taxon>
        <taxon>Pseudomonadati</taxon>
        <taxon>Bacteroidota</taxon>
        <taxon>Flavobacteriia</taxon>
        <taxon>Flavobacteriales</taxon>
        <taxon>Flavobacteriaceae</taxon>
        <taxon>Flavobacterium</taxon>
    </lineage>
</organism>
<dbReference type="EMBL" id="QJHK01000025">
    <property type="protein sequence ID" value="PXY39081.1"/>
    <property type="molecule type" value="Genomic_DNA"/>
</dbReference>
<feature type="transmembrane region" description="Helical" evidence="1">
    <location>
        <begin position="21"/>
        <end position="37"/>
    </location>
</feature>
<keyword evidence="3" id="KW-1185">Reference proteome</keyword>
<dbReference type="RefSeq" id="WP_110308324.1">
    <property type="nucleotide sequence ID" value="NZ_QJHK01000025.1"/>
</dbReference>
<evidence type="ECO:0000313" key="2">
    <source>
        <dbReference type="EMBL" id="PXY39081.1"/>
    </source>
</evidence>
<evidence type="ECO:0000313" key="3">
    <source>
        <dbReference type="Proteomes" id="UP000247903"/>
    </source>
</evidence>
<reference evidence="2 3" key="1">
    <citation type="submission" date="2018-05" db="EMBL/GenBank/DDBJ databases">
        <title>Flavobacterium sp. strain IMCC34759, incomplete genome.</title>
        <authorList>
            <person name="Joung Y."/>
            <person name="Cho J."/>
        </authorList>
    </citation>
    <scope>NUCLEOTIDE SEQUENCE [LARGE SCALE GENOMIC DNA]</scope>
    <source>
        <strain evidence="2 3">IMCC34759</strain>
    </source>
</reference>
<comment type="caution">
    <text evidence="2">The sequence shown here is derived from an EMBL/GenBank/DDBJ whole genome shotgun (WGS) entry which is preliminary data.</text>
</comment>
<dbReference type="Gene3D" id="3.40.720.10">
    <property type="entry name" value="Alkaline Phosphatase, subunit A"/>
    <property type="match status" value="1"/>
</dbReference>
<dbReference type="OrthoDB" id="1398489at2"/>